<sequence>MSEHVKSEKGKAQKGLLAFDGYLFDLDGTVYAGHQILPGVLATLDKLRKEGKSVLFVTNTTTHTREGVRERLSHFGITCSEEDILTALCVSRMYFQEYLPEAKVFMIGEQAMRNELEQYNVETTEDPLSATHVLVGLDKHFTYEKLTLGMNALRNGARLIAANPDPFCPLEDGAIPDTWSLVKALETASSQPVYQVIGKPSVYYAKKALEKLNIAPEACLMVGDRVTTDIRFGKSSGMYTALVLTGADSRKDVTLHGIEPDYVLDTLSEIIDESRNYAQW</sequence>
<comment type="function">
    <text evidence="1">Catalyzes the dephosphorylation of 2-6 carbon acid sugars in vitro.</text>
</comment>
<organism evidence="2 3">
    <name type="scientific">Paenibacillus aceris</name>
    <dbReference type="NCBI Taxonomy" id="869555"/>
    <lineage>
        <taxon>Bacteria</taxon>
        <taxon>Bacillati</taxon>
        <taxon>Bacillota</taxon>
        <taxon>Bacilli</taxon>
        <taxon>Bacillales</taxon>
        <taxon>Paenibacillaceae</taxon>
        <taxon>Paenibacillus</taxon>
    </lineage>
</organism>
<evidence type="ECO:0000313" key="3">
    <source>
        <dbReference type="Proteomes" id="UP001519344"/>
    </source>
</evidence>
<dbReference type="Pfam" id="PF13344">
    <property type="entry name" value="Hydrolase_6"/>
    <property type="match status" value="1"/>
</dbReference>
<dbReference type="Pfam" id="PF13242">
    <property type="entry name" value="Hydrolase_like"/>
    <property type="match status" value="1"/>
</dbReference>
<keyword evidence="1" id="KW-0479">Metal-binding</keyword>
<name>A0ABS4I3G6_9BACL</name>
<keyword evidence="1" id="KW-0460">Magnesium</keyword>
<dbReference type="NCBIfam" id="TIGR01460">
    <property type="entry name" value="HAD-SF-IIA"/>
    <property type="match status" value="1"/>
</dbReference>
<comment type="caution">
    <text evidence="2">The sequence shown here is derived from an EMBL/GenBank/DDBJ whole genome shotgun (WGS) entry which is preliminary data.</text>
</comment>
<protein>
    <recommendedName>
        <fullName evidence="1">Acid sugar phosphatase</fullName>
        <ecNumber evidence="1">3.1.3.-</ecNumber>
    </recommendedName>
</protein>
<dbReference type="EMBL" id="JAGGKV010000014">
    <property type="protein sequence ID" value="MBP1965440.1"/>
    <property type="molecule type" value="Genomic_DNA"/>
</dbReference>
<evidence type="ECO:0000313" key="2">
    <source>
        <dbReference type="EMBL" id="MBP1965440.1"/>
    </source>
</evidence>
<proteinExistence type="inferred from homology"/>
<dbReference type="SUPFAM" id="SSF56784">
    <property type="entry name" value="HAD-like"/>
    <property type="match status" value="1"/>
</dbReference>
<dbReference type="Proteomes" id="UP001519344">
    <property type="component" value="Unassembled WGS sequence"/>
</dbReference>
<dbReference type="PANTHER" id="PTHR19288:SF46">
    <property type="entry name" value="HALOACID DEHALOGENASE-LIKE HYDROLASE DOMAIN-CONTAINING PROTEIN 2"/>
    <property type="match status" value="1"/>
</dbReference>
<dbReference type="InterPro" id="IPR023214">
    <property type="entry name" value="HAD_sf"/>
</dbReference>
<dbReference type="InterPro" id="IPR006357">
    <property type="entry name" value="HAD-SF_hydro_IIA"/>
</dbReference>
<dbReference type="RefSeq" id="WP_193580752.1">
    <property type="nucleotide sequence ID" value="NZ_JAAOZR010000003.1"/>
</dbReference>
<gene>
    <name evidence="2" type="ORF">J2Z65_004678</name>
</gene>
<dbReference type="InterPro" id="IPR036412">
    <property type="entry name" value="HAD-like_sf"/>
</dbReference>
<dbReference type="EC" id="3.1.3.-" evidence="1"/>
<dbReference type="PANTHER" id="PTHR19288">
    <property type="entry name" value="4-NITROPHENYLPHOSPHATASE-RELATED"/>
    <property type="match status" value="1"/>
</dbReference>
<dbReference type="PIRSF" id="PIRSF000915">
    <property type="entry name" value="PGP-type_phosphatase"/>
    <property type="match status" value="1"/>
</dbReference>
<dbReference type="Gene3D" id="3.40.50.1000">
    <property type="entry name" value="HAD superfamily/HAD-like"/>
    <property type="match status" value="2"/>
</dbReference>
<evidence type="ECO:0000256" key="1">
    <source>
        <dbReference type="PIRNR" id="PIRNR000915"/>
    </source>
</evidence>
<comment type="similarity">
    <text evidence="1">Belongs to the HAD-like hydrolase superfamily. NagD family.</text>
</comment>
<reference evidence="2 3" key="1">
    <citation type="submission" date="2021-03" db="EMBL/GenBank/DDBJ databases">
        <title>Genomic Encyclopedia of Type Strains, Phase IV (KMG-IV): sequencing the most valuable type-strain genomes for metagenomic binning, comparative biology and taxonomic classification.</title>
        <authorList>
            <person name="Goeker M."/>
        </authorList>
    </citation>
    <scope>NUCLEOTIDE SEQUENCE [LARGE SCALE GENOMIC DNA]</scope>
    <source>
        <strain evidence="2 3">DSM 24950</strain>
    </source>
</reference>
<comment type="cofactor">
    <cofactor evidence="1">
        <name>Mg(2+)</name>
        <dbReference type="ChEBI" id="CHEBI:18420"/>
    </cofactor>
</comment>
<accession>A0ABS4I3G6</accession>
<keyword evidence="3" id="KW-1185">Reference proteome</keyword>